<dbReference type="Proteomes" id="UP001500851">
    <property type="component" value="Unassembled WGS sequence"/>
</dbReference>
<feature type="transmembrane region" description="Helical" evidence="7">
    <location>
        <begin position="21"/>
        <end position="43"/>
    </location>
</feature>
<keyword evidence="9" id="KW-1185">Reference proteome</keyword>
<dbReference type="EMBL" id="BAAAOB010000002">
    <property type="protein sequence ID" value="GAA1790376.1"/>
    <property type="molecule type" value="Genomic_DNA"/>
</dbReference>
<comment type="catalytic activity">
    <reaction evidence="7">
        <text>a peptidoglycan chain = a peptidoglycan chain with N-acetyl-1,6-anhydromuramyl-[peptide] at the reducing end + a peptidoglycan chain with N-acetylglucosamine at the non-reducing end.</text>
        <dbReference type="EC" id="4.2.2.29"/>
    </reaction>
</comment>
<organism evidence="8 9">
    <name type="scientific">Leucobacter iarius</name>
    <dbReference type="NCBI Taxonomy" id="333963"/>
    <lineage>
        <taxon>Bacteria</taxon>
        <taxon>Bacillati</taxon>
        <taxon>Actinomycetota</taxon>
        <taxon>Actinomycetes</taxon>
        <taxon>Micrococcales</taxon>
        <taxon>Microbacteriaceae</taxon>
        <taxon>Leucobacter</taxon>
    </lineage>
</organism>
<keyword evidence="5 7" id="KW-0456">Lyase</keyword>
<keyword evidence="3 7" id="KW-1133">Transmembrane helix</keyword>
<dbReference type="NCBIfam" id="TIGR00247">
    <property type="entry name" value="endolytic transglycosylase MltG"/>
    <property type="match status" value="1"/>
</dbReference>
<comment type="function">
    <text evidence="7">Functions as a peptidoglycan terminase that cleaves nascent peptidoglycan strands endolytically to terminate their elongation.</text>
</comment>
<evidence type="ECO:0000256" key="2">
    <source>
        <dbReference type="ARBA" id="ARBA00022692"/>
    </source>
</evidence>
<evidence type="ECO:0000256" key="7">
    <source>
        <dbReference type="HAMAP-Rule" id="MF_02065"/>
    </source>
</evidence>
<dbReference type="RefSeq" id="WP_046455937.1">
    <property type="nucleotide sequence ID" value="NZ_BAAAOB010000002.1"/>
</dbReference>
<dbReference type="CDD" id="cd08010">
    <property type="entry name" value="MltG_like"/>
    <property type="match status" value="1"/>
</dbReference>
<sequence>MNARQKRGRRAKQESSTGKRVLIVLLVAVLLLGGLGAGVAVLWSSFGAQVSKAMGWEKNDYEGSGTGSAVVTIREGEIGSDIAASLAKQGVVKTSEAFYDLLLKQDPAVEFQVGSYQLKKQMSAKAALAALQDPKNQIKLTVTIPEGMAARDALARISKVTGIPQADFDAAVKDPSKYGIPKAAPSIEGFLFPATYTFEPGDTAETIIKKMVERMGQALREHGVPEADELRVLTLASIVQREAGSNQADFPKIARVFQNRLDQGMKLQSDATVAYGTGNTHTVWTTEAERADASNKYNTYANPGLPIGPIGLPGDVAIAAAMKPAPGKWLYFVPINLETGETVFSETNEEHEAAVAKLGQWCEAHRAAGGKRCD</sequence>
<protein>
    <recommendedName>
        <fullName evidence="7">Endolytic murein transglycosylase</fullName>
        <ecNumber evidence="7">4.2.2.29</ecNumber>
    </recommendedName>
    <alternativeName>
        <fullName evidence="7">Peptidoglycan lytic transglycosylase</fullName>
    </alternativeName>
    <alternativeName>
        <fullName evidence="7">Peptidoglycan polymerization terminase</fullName>
    </alternativeName>
</protein>
<comment type="subcellular location">
    <subcellularLocation>
        <location evidence="7">Cell membrane</location>
        <topology evidence="7">Single-pass membrane protein</topology>
    </subcellularLocation>
</comment>
<accession>A0ABP4XSN5</accession>
<proteinExistence type="inferred from homology"/>
<evidence type="ECO:0000256" key="4">
    <source>
        <dbReference type="ARBA" id="ARBA00023136"/>
    </source>
</evidence>
<evidence type="ECO:0000313" key="9">
    <source>
        <dbReference type="Proteomes" id="UP001500851"/>
    </source>
</evidence>
<dbReference type="EC" id="4.2.2.29" evidence="7"/>
<dbReference type="HAMAP" id="MF_02065">
    <property type="entry name" value="MltG"/>
    <property type="match status" value="1"/>
</dbReference>
<dbReference type="Gene3D" id="3.30.1490.480">
    <property type="entry name" value="Endolytic murein transglycosylase"/>
    <property type="match status" value="1"/>
</dbReference>
<evidence type="ECO:0000313" key="8">
    <source>
        <dbReference type="EMBL" id="GAA1790376.1"/>
    </source>
</evidence>
<evidence type="ECO:0000256" key="3">
    <source>
        <dbReference type="ARBA" id="ARBA00022989"/>
    </source>
</evidence>
<dbReference type="PANTHER" id="PTHR30518">
    <property type="entry name" value="ENDOLYTIC MUREIN TRANSGLYCOSYLASE"/>
    <property type="match status" value="1"/>
</dbReference>
<feature type="site" description="Important for catalytic activity" evidence="7">
    <location>
        <position position="242"/>
    </location>
</feature>
<gene>
    <name evidence="7 8" type="primary">mltG</name>
    <name evidence="8" type="ORF">GCM10009768_19220</name>
</gene>
<comment type="similarity">
    <text evidence="7">Belongs to the transglycosylase MltG family.</text>
</comment>
<keyword evidence="1 7" id="KW-1003">Cell membrane</keyword>
<evidence type="ECO:0000256" key="6">
    <source>
        <dbReference type="ARBA" id="ARBA00023316"/>
    </source>
</evidence>
<evidence type="ECO:0000256" key="1">
    <source>
        <dbReference type="ARBA" id="ARBA00022475"/>
    </source>
</evidence>
<keyword evidence="2 7" id="KW-0812">Transmembrane</keyword>
<evidence type="ECO:0000256" key="5">
    <source>
        <dbReference type="ARBA" id="ARBA00023239"/>
    </source>
</evidence>
<comment type="caution">
    <text evidence="8">The sequence shown here is derived from an EMBL/GenBank/DDBJ whole genome shotgun (WGS) entry which is preliminary data.</text>
</comment>
<keyword evidence="6 7" id="KW-0961">Cell wall biogenesis/degradation</keyword>
<dbReference type="InterPro" id="IPR003770">
    <property type="entry name" value="MLTG-like"/>
</dbReference>
<dbReference type="Pfam" id="PF02618">
    <property type="entry name" value="YceG"/>
    <property type="match status" value="1"/>
</dbReference>
<name>A0ABP4XSN5_9MICO</name>
<reference evidence="9" key="1">
    <citation type="journal article" date="2019" name="Int. J. Syst. Evol. Microbiol.">
        <title>The Global Catalogue of Microorganisms (GCM) 10K type strain sequencing project: providing services to taxonomists for standard genome sequencing and annotation.</title>
        <authorList>
            <consortium name="The Broad Institute Genomics Platform"/>
            <consortium name="The Broad Institute Genome Sequencing Center for Infectious Disease"/>
            <person name="Wu L."/>
            <person name="Ma J."/>
        </authorList>
    </citation>
    <scope>NUCLEOTIDE SEQUENCE [LARGE SCALE GENOMIC DNA]</scope>
    <source>
        <strain evidence="9">JCM 14736</strain>
    </source>
</reference>
<keyword evidence="4 7" id="KW-0472">Membrane</keyword>
<dbReference type="PANTHER" id="PTHR30518:SF2">
    <property type="entry name" value="ENDOLYTIC MUREIN TRANSGLYCOSYLASE"/>
    <property type="match status" value="1"/>
</dbReference>